<evidence type="ECO:0000256" key="2">
    <source>
        <dbReference type="SAM" id="MobiDB-lite"/>
    </source>
</evidence>
<dbReference type="GO" id="GO:0060271">
    <property type="term" value="P:cilium assembly"/>
    <property type="evidence" value="ECO:0007669"/>
    <property type="project" value="InterPro"/>
</dbReference>
<gene>
    <name evidence="3" type="ORF">EB796_021226</name>
</gene>
<dbReference type="Proteomes" id="UP000593567">
    <property type="component" value="Unassembled WGS sequence"/>
</dbReference>
<keyword evidence="1" id="KW-0175">Coiled coil</keyword>
<dbReference type="AlphaFoldDB" id="A0A7J7J4W0"/>
<feature type="compositionally biased region" description="Polar residues" evidence="2">
    <location>
        <begin position="724"/>
        <end position="746"/>
    </location>
</feature>
<sequence>MKQLFEADENFYSSLAAGVSDGSDSDADPTILAKSLGGLDDLDNDIFGSLNSKKKPVAKQPALKKTPATSSSASKEVKKSSFNIDDIMGGDDDDLDTLLSGRPKTTDDTKKSSASSDLFGEAKQRPATTGQSRKPAKKVEFGEFDPDDPLGDLDLSDDDDFGLKKKPTPAKSAPSKARPVTRSGNRPDDSAQTDDGSDWDASSASSTSKKESEKPAQPALQAQPSQSQAKPKKKETITFSDDEGDLDLGLDDMPQPRSRPLRNSVEKHLQRPGTGDSQREFNISVRASIAESNKSSKKISDEDDDIFGSYAPSVMSSRPGTGRSVRFEDEEPTQKRPATADAAFTAADDDWLGLGVGSSKEKKRPLGLSSTVDFSGTRSQSSSDDWLDMATGSSSRPKTAPVATEKKPPRSPERKPVIGGSKIGGGDDWLAELSAKVDEDTDFTSRHKPGRRLSTDKTTSRQSSVESTGNTSRRPSLVKQSSADDWLGLGAEAPIEPPAKPMSQTPAGSRPASKSTVKPSPVIDDSDWLGLGSSTPTKDDEAEDWIKAAKLKRQQSADNSLLDPGASRASGTFSLTTEKPATQEVTSFPWEKGGSSTPPKANLSVTGPQTIPSQTLSAAHSIPTSSQPVFQPMFTSLPVPPQPTVNLDSASWNREQESLVKQHQVQLEQMQSQFNQMMEARRQQQQSALHQQMKLAEEAFKLQQQQLQSSISGLGPSAVFPSGLSPTKQSEVQLNNVELESQVKSP</sequence>
<dbReference type="PANTHER" id="PTHR33689">
    <property type="entry name" value="FAS-BINDING FACTOR 1"/>
    <property type="match status" value="1"/>
</dbReference>
<protein>
    <recommendedName>
        <fullName evidence="5">FBF1</fullName>
    </recommendedName>
</protein>
<feature type="compositionally biased region" description="Polar residues" evidence="2">
    <location>
        <begin position="502"/>
        <end position="518"/>
    </location>
</feature>
<comment type="caution">
    <text evidence="3">The sequence shown here is derived from an EMBL/GenBank/DDBJ whole genome shotgun (WGS) entry which is preliminary data.</text>
</comment>
<feature type="coiled-coil region" evidence="1">
    <location>
        <begin position="653"/>
        <end position="687"/>
    </location>
</feature>
<proteinExistence type="predicted"/>
<dbReference type="GO" id="GO:0097539">
    <property type="term" value="C:ciliary transition fiber"/>
    <property type="evidence" value="ECO:0007669"/>
    <property type="project" value="InterPro"/>
</dbReference>
<feature type="region of interest" description="Disordered" evidence="2">
    <location>
        <begin position="712"/>
        <end position="746"/>
    </location>
</feature>
<dbReference type="GO" id="GO:0090162">
    <property type="term" value="P:establishment of epithelial cell polarity"/>
    <property type="evidence" value="ECO:0007669"/>
    <property type="project" value="InterPro"/>
</dbReference>
<organism evidence="3 4">
    <name type="scientific">Bugula neritina</name>
    <name type="common">Brown bryozoan</name>
    <name type="synonym">Sertularia neritina</name>
    <dbReference type="NCBI Taxonomy" id="10212"/>
    <lineage>
        <taxon>Eukaryota</taxon>
        <taxon>Metazoa</taxon>
        <taxon>Spiralia</taxon>
        <taxon>Lophotrochozoa</taxon>
        <taxon>Bryozoa</taxon>
        <taxon>Gymnolaemata</taxon>
        <taxon>Cheilostomatida</taxon>
        <taxon>Flustrina</taxon>
        <taxon>Buguloidea</taxon>
        <taxon>Bugulidae</taxon>
        <taxon>Bugula</taxon>
    </lineage>
</organism>
<feature type="compositionally biased region" description="Polar residues" evidence="2">
    <location>
        <begin position="594"/>
        <end position="629"/>
    </location>
</feature>
<dbReference type="PANTHER" id="PTHR33689:SF1">
    <property type="entry name" value="FAS-BINDING FACTOR 1"/>
    <property type="match status" value="1"/>
</dbReference>
<feature type="compositionally biased region" description="Polar residues" evidence="2">
    <location>
        <begin position="460"/>
        <end position="483"/>
    </location>
</feature>
<dbReference type="InterPro" id="IPR033561">
    <property type="entry name" value="FBF1"/>
</dbReference>
<feature type="compositionally biased region" description="Basic and acidic residues" evidence="2">
    <location>
        <begin position="404"/>
        <end position="416"/>
    </location>
</feature>
<evidence type="ECO:0000313" key="4">
    <source>
        <dbReference type="Proteomes" id="UP000593567"/>
    </source>
</evidence>
<evidence type="ECO:0000313" key="3">
    <source>
        <dbReference type="EMBL" id="KAF6020468.1"/>
    </source>
</evidence>
<evidence type="ECO:0008006" key="5">
    <source>
        <dbReference type="Google" id="ProtNLM"/>
    </source>
</evidence>
<feature type="compositionally biased region" description="Low complexity" evidence="2">
    <location>
        <begin position="215"/>
        <end position="229"/>
    </location>
</feature>
<feature type="compositionally biased region" description="Acidic residues" evidence="2">
    <location>
        <begin position="142"/>
        <end position="160"/>
    </location>
</feature>
<evidence type="ECO:0000256" key="1">
    <source>
        <dbReference type="SAM" id="Coils"/>
    </source>
</evidence>
<keyword evidence="4" id="KW-1185">Reference proteome</keyword>
<feature type="region of interest" description="Disordered" evidence="2">
    <location>
        <begin position="16"/>
        <end position="648"/>
    </location>
</feature>
<name>A0A7J7J4W0_BUGNE</name>
<feature type="compositionally biased region" description="Acidic residues" evidence="2">
    <location>
        <begin position="240"/>
        <end position="250"/>
    </location>
</feature>
<dbReference type="GO" id="GO:0005814">
    <property type="term" value="C:centriole"/>
    <property type="evidence" value="ECO:0007669"/>
    <property type="project" value="TreeGrafter"/>
</dbReference>
<feature type="compositionally biased region" description="Polar residues" evidence="2">
    <location>
        <begin position="368"/>
        <end position="384"/>
    </location>
</feature>
<dbReference type="GO" id="GO:0036064">
    <property type="term" value="C:ciliary basal body"/>
    <property type="evidence" value="ECO:0007669"/>
    <property type="project" value="TreeGrafter"/>
</dbReference>
<accession>A0A7J7J4W0</accession>
<feature type="compositionally biased region" description="Low complexity" evidence="2">
    <location>
        <begin position="64"/>
        <end position="74"/>
    </location>
</feature>
<dbReference type="EMBL" id="VXIV02003170">
    <property type="protein sequence ID" value="KAF6020468.1"/>
    <property type="molecule type" value="Genomic_DNA"/>
</dbReference>
<reference evidence="3" key="1">
    <citation type="submission" date="2020-06" db="EMBL/GenBank/DDBJ databases">
        <title>Draft genome of Bugula neritina, a colonial animal packing powerful symbionts and potential medicines.</title>
        <authorList>
            <person name="Rayko M."/>
        </authorList>
    </citation>
    <scope>NUCLEOTIDE SEQUENCE [LARGE SCALE GENOMIC DNA]</scope>
    <source>
        <strain evidence="3">Kwan_BN1</strain>
    </source>
</reference>
<feature type="compositionally biased region" description="Polar residues" evidence="2">
    <location>
        <begin position="569"/>
        <end position="586"/>
    </location>
</feature>